<evidence type="ECO:0000256" key="3">
    <source>
        <dbReference type="ARBA" id="ARBA00022448"/>
    </source>
</evidence>
<dbReference type="GO" id="GO:0022857">
    <property type="term" value="F:transmembrane transporter activity"/>
    <property type="evidence" value="ECO:0007669"/>
    <property type="project" value="InterPro"/>
</dbReference>
<protein>
    <submittedName>
        <fullName evidence="10">Major facilitator superfamily MFS_1</fullName>
    </submittedName>
</protein>
<dbReference type="Proteomes" id="UP000001916">
    <property type="component" value="Chromosome"/>
</dbReference>
<dbReference type="STRING" id="526227.Mesil_0303"/>
<dbReference type="PRINTS" id="PR01035">
    <property type="entry name" value="TCRTETA"/>
</dbReference>
<dbReference type="FunFam" id="1.20.1720.10:FF:000004">
    <property type="entry name" value="EmrB/QacA family drug resistance transporter"/>
    <property type="match status" value="1"/>
</dbReference>
<dbReference type="InterPro" id="IPR001958">
    <property type="entry name" value="Tet-R_TetA/multi-R_MdtG-like"/>
</dbReference>
<dbReference type="InterPro" id="IPR011701">
    <property type="entry name" value="MFS"/>
</dbReference>
<accession>D7BHK6</accession>
<keyword evidence="7 8" id="KW-0472">Membrane</keyword>
<dbReference type="PANTHER" id="PTHR23501:SF197">
    <property type="entry name" value="COMD"/>
    <property type="match status" value="1"/>
</dbReference>
<dbReference type="InterPro" id="IPR005829">
    <property type="entry name" value="Sugar_transporter_CS"/>
</dbReference>
<dbReference type="Gene3D" id="1.20.1720.10">
    <property type="entry name" value="Multidrug resistance protein D"/>
    <property type="match status" value="1"/>
</dbReference>
<evidence type="ECO:0000313" key="10">
    <source>
        <dbReference type="EMBL" id="ADH62244.1"/>
    </source>
</evidence>
<feature type="transmembrane region" description="Helical" evidence="8">
    <location>
        <begin position="111"/>
        <end position="132"/>
    </location>
</feature>
<sequence length="243" mass="26584">MPREITSLNEQEKVFAFIGVLGVLFLASLNLTVVGPAMPRVIAELGGLQYYAWAFIGYSLTSTLAVLVSGKLSDLYGRKPLILVGIVVFAIGSVLTGFAQSMLELILSRGFQGIGGGMLMSMAFTTIGDIFSPLERGRYQGYTGAVWGLSSVVGPLVGGFLTDHVGWRWVFFVNLPFAAAALWVITRYLPARRDSPSRWGTVPVHLETWSRGFHRVVRWVKLQTNTRGIRPAKAGREALPYAC</sequence>
<evidence type="ECO:0000256" key="5">
    <source>
        <dbReference type="ARBA" id="ARBA00022692"/>
    </source>
</evidence>
<feature type="domain" description="Major facilitator superfamily (MFS) profile" evidence="9">
    <location>
        <begin position="16"/>
        <end position="243"/>
    </location>
</feature>
<dbReference type="OrthoDB" id="102502at2"/>
<keyword evidence="11" id="KW-1185">Reference proteome</keyword>
<evidence type="ECO:0000313" key="11">
    <source>
        <dbReference type="Proteomes" id="UP000001916"/>
    </source>
</evidence>
<dbReference type="PROSITE" id="PS00216">
    <property type="entry name" value="SUGAR_TRANSPORT_1"/>
    <property type="match status" value="1"/>
</dbReference>
<evidence type="ECO:0000256" key="6">
    <source>
        <dbReference type="ARBA" id="ARBA00022989"/>
    </source>
</evidence>
<dbReference type="eggNOG" id="COG0477">
    <property type="taxonomic scope" value="Bacteria"/>
</dbReference>
<dbReference type="PANTHER" id="PTHR23501">
    <property type="entry name" value="MAJOR FACILITATOR SUPERFAMILY"/>
    <property type="match status" value="1"/>
</dbReference>
<evidence type="ECO:0000256" key="1">
    <source>
        <dbReference type="ARBA" id="ARBA00004651"/>
    </source>
</evidence>
<dbReference type="HOGENOM" id="CLU_000960_10_8_0"/>
<dbReference type="Pfam" id="PF07690">
    <property type="entry name" value="MFS_1"/>
    <property type="match status" value="1"/>
</dbReference>
<dbReference type="EMBL" id="CP002042">
    <property type="protein sequence ID" value="ADH62244.1"/>
    <property type="molecule type" value="Genomic_DNA"/>
</dbReference>
<gene>
    <name evidence="10" type="ordered locus">Mesil_0303</name>
</gene>
<dbReference type="KEGG" id="msv:Mesil_0303"/>
<evidence type="ECO:0000256" key="2">
    <source>
        <dbReference type="ARBA" id="ARBA00007520"/>
    </source>
</evidence>
<dbReference type="InterPro" id="IPR036259">
    <property type="entry name" value="MFS_trans_sf"/>
</dbReference>
<feature type="transmembrane region" description="Helical" evidence="8">
    <location>
        <begin position="14"/>
        <end position="38"/>
    </location>
</feature>
<feature type="transmembrane region" description="Helical" evidence="8">
    <location>
        <begin position="144"/>
        <end position="161"/>
    </location>
</feature>
<feature type="transmembrane region" description="Helical" evidence="8">
    <location>
        <begin position="167"/>
        <end position="189"/>
    </location>
</feature>
<proteinExistence type="inferred from homology"/>
<keyword evidence="3" id="KW-0813">Transport</keyword>
<feature type="transmembrane region" description="Helical" evidence="8">
    <location>
        <begin position="81"/>
        <end position="99"/>
    </location>
</feature>
<evidence type="ECO:0000256" key="4">
    <source>
        <dbReference type="ARBA" id="ARBA00022475"/>
    </source>
</evidence>
<keyword evidence="6 8" id="KW-1133">Transmembrane helix</keyword>
<evidence type="ECO:0000256" key="7">
    <source>
        <dbReference type="ARBA" id="ARBA00023136"/>
    </source>
</evidence>
<dbReference type="GO" id="GO:0005886">
    <property type="term" value="C:plasma membrane"/>
    <property type="evidence" value="ECO:0007669"/>
    <property type="project" value="UniProtKB-SubCell"/>
</dbReference>
<evidence type="ECO:0000259" key="9">
    <source>
        <dbReference type="PROSITE" id="PS50850"/>
    </source>
</evidence>
<organism evidence="10 11">
    <name type="scientific">Allomeiothermus silvanus (strain ATCC 700542 / DSM 9946 / NBRC 106475 / NCIMB 13440 / VI-R2)</name>
    <name type="common">Thermus silvanus</name>
    <dbReference type="NCBI Taxonomy" id="526227"/>
    <lineage>
        <taxon>Bacteria</taxon>
        <taxon>Thermotogati</taxon>
        <taxon>Deinococcota</taxon>
        <taxon>Deinococci</taxon>
        <taxon>Thermales</taxon>
        <taxon>Thermaceae</taxon>
        <taxon>Allomeiothermus</taxon>
    </lineage>
</organism>
<dbReference type="InterPro" id="IPR020846">
    <property type="entry name" value="MFS_dom"/>
</dbReference>
<keyword evidence="4" id="KW-1003">Cell membrane</keyword>
<comment type="similarity">
    <text evidence="2">Belongs to the major facilitator superfamily. TCR/Tet family.</text>
</comment>
<dbReference type="RefSeq" id="WP_013156851.1">
    <property type="nucleotide sequence ID" value="NC_014212.1"/>
</dbReference>
<dbReference type="SUPFAM" id="SSF103473">
    <property type="entry name" value="MFS general substrate transporter"/>
    <property type="match status" value="1"/>
</dbReference>
<keyword evidence="5 8" id="KW-0812">Transmembrane</keyword>
<evidence type="ECO:0000256" key="8">
    <source>
        <dbReference type="SAM" id="Phobius"/>
    </source>
</evidence>
<comment type="subcellular location">
    <subcellularLocation>
        <location evidence="1">Cell membrane</location>
        <topology evidence="1">Multi-pass membrane protein</topology>
    </subcellularLocation>
</comment>
<name>D7BHK6_ALLS1</name>
<dbReference type="AlphaFoldDB" id="D7BHK6"/>
<feature type="transmembrane region" description="Helical" evidence="8">
    <location>
        <begin position="50"/>
        <end position="69"/>
    </location>
</feature>
<dbReference type="PROSITE" id="PS50850">
    <property type="entry name" value="MFS"/>
    <property type="match status" value="1"/>
</dbReference>
<reference evidence="10 11" key="1">
    <citation type="journal article" date="2010" name="Stand. Genomic Sci.">
        <title>Complete genome sequence of Meiothermus silvanus type strain (VI-R2).</title>
        <authorList>
            <person name="Sikorski J."/>
            <person name="Tindall B.J."/>
            <person name="Lowry S."/>
            <person name="Lucas S."/>
            <person name="Nolan M."/>
            <person name="Copeland A."/>
            <person name="Glavina Del Rio T."/>
            <person name="Tice H."/>
            <person name="Cheng J.F."/>
            <person name="Han C."/>
            <person name="Pitluck S."/>
            <person name="Liolios K."/>
            <person name="Ivanova N."/>
            <person name="Mavromatis K."/>
            <person name="Mikhailova N."/>
            <person name="Pati A."/>
            <person name="Goodwin L."/>
            <person name="Chen A."/>
            <person name="Palaniappan K."/>
            <person name="Land M."/>
            <person name="Hauser L."/>
            <person name="Chang Y.J."/>
            <person name="Jeffries C.D."/>
            <person name="Rohde M."/>
            <person name="Goker M."/>
            <person name="Woyke T."/>
            <person name="Bristow J."/>
            <person name="Eisen J.A."/>
            <person name="Markowitz V."/>
            <person name="Hugenholtz P."/>
            <person name="Kyrpides N.C."/>
            <person name="Klenk H.P."/>
            <person name="Lapidus A."/>
        </authorList>
    </citation>
    <scope>NUCLEOTIDE SEQUENCE [LARGE SCALE GENOMIC DNA]</scope>
    <source>
        <strain evidence="11">ATCC 700542 / DSM 9946 / VI-R2</strain>
    </source>
</reference>